<accession>A0A4Y8N7D2</accession>
<dbReference type="RefSeq" id="WP_134457353.1">
    <property type="nucleotide sequence ID" value="NZ_JBHSSZ010000041.1"/>
</dbReference>
<reference evidence="1 2" key="1">
    <citation type="submission" date="2019-03" db="EMBL/GenBank/DDBJ databases">
        <title>Complete Genome Sequence of Paraburkholderia dipogonis ICMP 19430T, a Nitrogen-fixing Symbiont of the South African Invasive Legume Dipogon lignosus in New Zealand.</title>
        <authorList>
            <person name="De Meyer S.E."/>
        </authorList>
    </citation>
    <scope>NUCLEOTIDE SEQUENCE [LARGE SCALE GENOMIC DNA]</scope>
    <source>
        <strain evidence="1 2">ICMP 19430</strain>
    </source>
</reference>
<gene>
    <name evidence="1" type="ORF">E2553_12125</name>
</gene>
<protein>
    <recommendedName>
        <fullName evidence="3">PAAR domain-containing protein</fullName>
    </recommendedName>
</protein>
<dbReference type="AlphaFoldDB" id="A0A4Y8N7D2"/>
<name>A0A4Y8N7D2_9BURK</name>
<sequence>MSDRQERIGQLYPFATIGARTDRGGCATSGNELCISGLPAACVGVDCMLDNGDVINESPYRDVQTSTVFVPVNGHGVELRRE</sequence>
<dbReference type="Proteomes" id="UP000297385">
    <property type="component" value="Unassembled WGS sequence"/>
</dbReference>
<dbReference type="EMBL" id="SNVI01000001">
    <property type="protein sequence ID" value="TFE45697.1"/>
    <property type="molecule type" value="Genomic_DNA"/>
</dbReference>
<dbReference type="GeneID" id="97306067"/>
<evidence type="ECO:0000313" key="1">
    <source>
        <dbReference type="EMBL" id="TFE45697.1"/>
    </source>
</evidence>
<evidence type="ECO:0000313" key="2">
    <source>
        <dbReference type="Proteomes" id="UP000297385"/>
    </source>
</evidence>
<proteinExistence type="predicted"/>
<organism evidence="1 2">
    <name type="scientific">Paraburkholderia dipogonis</name>
    <dbReference type="NCBI Taxonomy" id="1211383"/>
    <lineage>
        <taxon>Bacteria</taxon>
        <taxon>Pseudomonadati</taxon>
        <taxon>Pseudomonadota</taxon>
        <taxon>Betaproteobacteria</taxon>
        <taxon>Burkholderiales</taxon>
        <taxon>Burkholderiaceae</taxon>
        <taxon>Paraburkholderia</taxon>
    </lineage>
</organism>
<comment type="caution">
    <text evidence="1">The sequence shown here is derived from an EMBL/GenBank/DDBJ whole genome shotgun (WGS) entry which is preliminary data.</text>
</comment>
<evidence type="ECO:0008006" key="3">
    <source>
        <dbReference type="Google" id="ProtNLM"/>
    </source>
</evidence>